<name>A0A938XBA5_9CLOT</name>
<accession>A0A938XBA5</accession>
<organism evidence="7 8">
    <name type="scientific">Mordavella massiliensis</name>
    <dbReference type="NCBI Taxonomy" id="1871024"/>
    <lineage>
        <taxon>Bacteria</taxon>
        <taxon>Bacillati</taxon>
        <taxon>Bacillota</taxon>
        <taxon>Clostridia</taxon>
        <taxon>Eubacteriales</taxon>
        <taxon>Clostridiaceae</taxon>
        <taxon>Mordavella</taxon>
    </lineage>
</organism>
<evidence type="ECO:0000313" key="8">
    <source>
        <dbReference type="Proteomes" id="UP000705508"/>
    </source>
</evidence>
<evidence type="ECO:0000256" key="5">
    <source>
        <dbReference type="SAM" id="MobiDB-lite"/>
    </source>
</evidence>
<dbReference type="SUPFAM" id="SSF88713">
    <property type="entry name" value="Glycoside hydrolase/deacetylase"/>
    <property type="match status" value="1"/>
</dbReference>
<evidence type="ECO:0000259" key="6">
    <source>
        <dbReference type="PROSITE" id="PS51677"/>
    </source>
</evidence>
<keyword evidence="3" id="KW-0378">Hydrolase</keyword>
<dbReference type="PROSITE" id="PS51170">
    <property type="entry name" value="CW"/>
    <property type="match status" value="2"/>
</dbReference>
<proteinExistence type="predicted"/>
<protein>
    <submittedName>
        <fullName evidence="7">Polysaccharide deacetylase family protein</fullName>
    </submittedName>
</protein>
<feature type="repeat" description="Cell wall-binding" evidence="4">
    <location>
        <begin position="249"/>
        <end position="268"/>
    </location>
</feature>
<dbReference type="Pfam" id="PF19127">
    <property type="entry name" value="Choline_bind_3"/>
    <property type="match status" value="2"/>
</dbReference>
<dbReference type="GO" id="GO:0005975">
    <property type="term" value="P:carbohydrate metabolic process"/>
    <property type="evidence" value="ECO:0007669"/>
    <property type="project" value="InterPro"/>
</dbReference>
<reference evidence="7" key="1">
    <citation type="submission" date="2020-08" db="EMBL/GenBank/DDBJ databases">
        <authorList>
            <person name="Cejkova D."/>
            <person name="Kubasova T."/>
            <person name="Jahodarova E."/>
            <person name="Rychlik I."/>
        </authorList>
    </citation>
    <scope>NUCLEOTIDE SEQUENCE</scope>
    <source>
        <strain evidence="7">An582</strain>
    </source>
</reference>
<dbReference type="Gene3D" id="3.20.20.370">
    <property type="entry name" value="Glycoside hydrolase/deacetylase"/>
    <property type="match status" value="1"/>
</dbReference>
<evidence type="ECO:0000256" key="1">
    <source>
        <dbReference type="ARBA" id="ARBA00022723"/>
    </source>
</evidence>
<dbReference type="GO" id="GO:0046872">
    <property type="term" value="F:metal ion binding"/>
    <property type="evidence" value="ECO:0007669"/>
    <property type="project" value="UniProtKB-KW"/>
</dbReference>
<dbReference type="SUPFAM" id="SSF69360">
    <property type="entry name" value="Cell wall binding repeat"/>
    <property type="match status" value="1"/>
</dbReference>
<dbReference type="RefSeq" id="WP_204906888.1">
    <property type="nucleotide sequence ID" value="NZ_JACJKS010000013.1"/>
</dbReference>
<evidence type="ECO:0000313" key="7">
    <source>
        <dbReference type="EMBL" id="MBM6948885.1"/>
    </source>
</evidence>
<sequence>MTKGNGSYRSGPRPGSVNARKRMRRKRQIRRRLVGALLLFLVAMAGVQIVRAAVKSRNTDITLQAENASIKQGEAVPAFQMKVSCDKEEKKLKKKVLDKESGYTLWDLIEDLKAGENCTFQCDADGTMDGNFPIYTKLDESLTAKTEKGGDWHGRVTFHVKEGTLTVQNQVGQWDGDKFKKWDDTYVQNDFVTVKGKTYYFGEDNVKSTGWQEIGLSWYYFDKKGAMQTDQWKKKGESKAYLQADGRAAAGWQELDGNTYYFNQSGEMVTGEQHIGTLSCVFSEKGVLESKESSIDPDKPMMALTFDDGPGDRTQELLDMLEKYDAHATFFMQGVNIPGREDTIKQMLEADCELGNHTYDHPELTKISESEIRSQVGDTNNLVEEACGQGATLVRPPYGAVDDTVKANVGQPMILWNIDTLDWKGDAQSVINCVQQTADDGDIVLMHDIHSSTVDAALQLIPWLVDQGYQLVTVTEMAEARGITMQAGETYTDFNK</sequence>
<dbReference type="Proteomes" id="UP000705508">
    <property type="component" value="Unassembled WGS sequence"/>
</dbReference>
<feature type="repeat" description="Cell wall-binding" evidence="4">
    <location>
        <begin position="208"/>
        <end position="227"/>
    </location>
</feature>
<keyword evidence="1" id="KW-0479">Metal-binding</keyword>
<feature type="domain" description="NodB homology" evidence="6">
    <location>
        <begin position="300"/>
        <end position="472"/>
    </location>
</feature>
<dbReference type="CDD" id="cd10954">
    <property type="entry name" value="CE4_CtAXE_like"/>
    <property type="match status" value="1"/>
</dbReference>
<dbReference type="GO" id="GO:0016020">
    <property type="term" value="C:membrane"/>
    <property type="evidence" value="ECO:0007669"/>
    <property type="project" value="TreeGrafter"/>
</dbReference>
<evidence type="ECO:0000256" key="2">
    <source>
        <dbReference type="ARBA" id="ARBA00022737"/>
    </source>
</evidence>
<dbReference type="InterPro" id="IPR018337">
    <property type="entry name" value="Cell_wall/Cho-bd_repeat"/>
</dbReference>
<dbReference type="InterPro" id="IPR011330">
    <property type="entry name" value="Glyco_hydro/deAcase_b/a-brl"/>
</dbReference>
<keyword evidence="2" id="KW-0677">Repeat</keyword>
<dbReference type="Gene3D" id="2.10.270.10">
    <property type="entry name" value="Cholin Binding"/>
    <property type="match status" value="2"/>
</dbReference>
<comment type="caution">
    <text evidence="7">The sequence shown here is derived from an EMBL/GenBank/DDBJ whole genome shotgun (WGS) entry which is preliminary data.</text>
</comment>
<dbReference type="PANTHER" id="PTHR10587">
    <property type="entry name" value="GLYCOSYL TRANSFERASE-RELATED"/>
    <property type="match status" value="1"/>
</dbReference>
<feature type="region of interest" description="Disordered" evidence="5">
    <location>
        <begin position="1"/>
        <end position="26"/>
    </location>
</feature>
<dbReference type="GO" id="GO:0016810">
    <property type="term" value="F:hydrolase activity, acting on carbon-nitrogen (but not peptide) bonds"/>
    <property type="evidence" value="ECO:0007669"/>
    <property type="project" value="InterPro"/>
</dbReference>
<reference evidence="7" key="2">
    <citation type="journal article" date="2021" name="Sci. Rep.">
        <title>The distribution of antibiotic resistance genes in chicken gut microbiota commensals.</title>
        <authorList>
            <person name="Juricova H."/>
            <person name="Matiasovicova J."/>
            <person name="Kubasova T."/>
            <person name="Cejkova D."/>
            <person name="Rychlik I."/>
        </authorList>
    </citation>
    <scope>NUCLEOTIDE SEQUENCE</scope>
    <source>
        <strain evidence="7">An582</strain>
    </source>
</reference>
<dbReference type="AlphaFoldDB" id="A0A938XBA5"/>
<dbReference type="PROSITE" id="PS51677">
    <property type="entry name" value="NODB"/>
    <property type="match status" value="1"/>
</dbReference>
<evidence type="ECO:0000256" key="4">
    <source>
        <dbReference type="PROSITE-ProRule" id="PRU00591"/>
    </source>
</evidence>
<dbReference type="InterPro" id="IPR002509">
    <property type="entry name" value="NODB_dom"/>
</dbReference>
<dbReference type="EMBL" id="JACJKS010000013">
    <property type="protein sequence ID" value="MBM6948885.1"/>
    <property type="molecule type" value="Genomic_DNA"/>
</dbReference>
<dbReference type="Pfam" id="PF01473">
    <property type="entry name" value="Choline_bind_1"/>
    <property type="match status" value="1"/>
</dbReference>
<dbReference type="Pfam" id="PF01522">
    <property type="entry name" value="Polysacc_deac_1"/>
    <property type="match status" value="1"/>
</dbReference>
<dbReference type="PANTHER" id="PTHR10587:SF133">
    <property type="entry name" value="CHITIN DEACETYLASE 1-RELATED"/>
    <property type="match status" value="1"/>
</dbReference>
<evidence type="ECO:0000256" key="3">
    <source>
        <dbReference type="ARBA" id="ARBA00022801"/>
    </source>
</evidence>
<gene>
    <name evidence="7" type="ORF">H6A20_09505</name>
</gene>
<dbReference type="InterPro" id="IPR050248">
    <property type="entry name" value="Polysacc_deacetylase_ArnD"/>
</dbReference>